<keyword evidence="2" id="KW-0343">GTPase activation</keyword>
<dbReference type="InterPro" id="IPR024066">
    <property type="entry name" value="RGS_subdom1/3"/>
</dbReference>
<accession>A0ABI7Z446</accession>
<dbReference type="CDD" id="cd17138">
    <property type="entry name" value="RBD2_RGS12"/>
    <property type="match status" value="1"/>
</dbReference>
<feature type="domain" description="RGS" evidence="9">
    <location>
        <begin position="662"/>
        <end position="765"/>
    </location>
</feature>
<dbReference type="CDD" id="cd17136">
    <property type="entry name" value="RBD1_RGS12"/>
    <property type="match status" value="1"/>
</dbReference>
<gene>
    <name evidence="11" type="primary">RGS12</name>
</gene>
<evidence type="ECO:0008006" key="13">
    <source>
        <dbReference type="Google" id="ProtNLM"/>
    </source>
</evidence>
<feature type="domain" description="PDZ" evidence="8">
    <location>
        <begin position="22"/>
        <end position="95"/>
    </location>
</feature>
<dbReference type="SUPFAM" id="SSF50156">
    <property type="entry name" value="PDZ domain-like"/>
    <property type="match status" value="1"/>
</dbReference>
<dbReference type="Gene3D" id="1.10.196.10">
    <property type="match status" value="1"/>
</dbReference>
<dbReference type="Pfam" id="PF00615">
    <property type="entry name" value="RGS"/>
    <property type="match status" value="1"/>
</dbReference>
<dbReference type="InterPro" id="IPR029071">
    <property type="entry name" value="Ubiquitin-like_domsf"/>
</dbReference>
<dbReference type="SMART" id="SM00228">
    <property type="entry name" value="PDZ"/>
    <property type="match status" value="1"/>
</dbReference>
<dbReference type="InterPro" id="IPR036034">
    <property type="entry name" value="PDZ_sf"/>
</dbReference>
<dbReference type="PROSITE" id="PS01179">
    <property type="entry name" value="PID"/>
    <property type="match status" value="1"/>
</dbReference>
<dbReference type="InterPro" id="IPR003109">
    <property type="entry name" value="GoLoco_motif"/>
</dbReference>
<dbReference type="SMART" id="SM00390">
    <property type="entry name" value="GoLoco"/>
    <property type="match status" value="1"/>
</dbReference>
<dbReference type="PROSITE" id="PS50898">
    <property type="entry name" value="RBD"/>
    <property type="match status" value="2"/>
</dbReference>
<evidence type="ECO:0000256" key="2">
    <source>
        <dbReference type="ARBA" id="ARBA00022468"/>
    </source>
</evidence>
<feature type="region of interest" description="Disordered" evidence="6">
    <location>
        <begin position="507"/>
        <end position="531"/>
    </location>
</feature>
<dbReference type="PANTHER" id="PTHR45945:SF1">
    <property type="entry name" value="REGULATOR OF G-PROTEIN SIGNALING 12"/>
    <property type="match status" value="1"/>
</dbReference>
<dbReference type="Pfam" id="PF02196">
    <property type="entry name" value="RBD"/>
    <property type="match status" value="1"/>
</dbReference>
<dbReference type="CDD" id="cd06710">
    <property type="entry name" value="PDZ_RGS12-like"/>
    <property type="match status" value="1"/>
</dbReference>
<dbReference type="SUPFAM" id="SSF48097">
    <property type="entry name" value="Regulator of G-protein signaling, RGS"/>
    <property type="match status" value="1"/>
</dbReference>
<feature type="compositionally biased region" description="Polar residues" evidence="6">
    <location>
        <begin position="786"/>
        <end position="798"/>
    </location>
</feature>
<dbReference type="CDD" id="cd13162">
    <property type="entry name" value="PTB_RGS12"/>
    <property type="match status" value="1"/>
</dbReference>
<sequence>MYRAGDAVQRPLHGPAPPRLRSVEVARGRAGYGFTLSGQAPCVLSCVLRGSPADFVGLRAGDQIFAVNEINVKKASHEDVVKLIGKCSGVLHMVIGEGLGHVESCSSDEEVGFYEGKGWLKPKLDSKALGINRAERVVEEMQSGGIFNMIFENPSLRASSSEPLKLKQRSLSESAAARFDLGRESVNHPNPNLLSKEEISKVMNDDSVFSIGPENHEDFALDASILNVAMVVGYLGSIELPSTSCNLEADSLQAIRGCLRRLRAEQKIHSLVTMRVLHDRVRLCTDQAAVLAEYPAEKLAFSAVCPDDRRLFGLVTMQTSDDGSLAHEDEGALRTSCHVFMVDPDLFNHRIHQGIARRFGLECTADPDTGGCLEFPASCLPALQFISVLYRDMGELIEGVRARAFADGDADAHQNTSTSSNSDSGIGNFHQEERSSRVLVVDLGAGSSRHGPGSGGGWEGAGGRGSQPRGAPWSGAFCLDPEGGPPFEAALQADRCRDFGKHLGPAAHVELPPASSRSSVPPSKRGAAGHGQRWLPVHVLQEWPCGHASDQESYTDSTDGRSSVNCGTLPPPMSKIPADRYRVEGSLAQAPLSTQKRDWSRKAFGVQNLFGPHRQVRKTKEDKKGSKFGRGVGLTQTSQRTSARRSFGRSKRFSITRSLDDLEDFLRKEFSEENILFWQACEYFNHVPAHDKKELSYRAREIFSKFLCSKATTPVNIDSQAQLADDILSAPHPDMFKEQQLQIFNLMKFDSYTRFLKSQLYQECILAEVEGRSLPDAQQVPGSPASKGSVSSEHSGVSTPKKLSGKSRSGRSLNEELGDEDSEKKRKGAFFSWSRTRSTGRSQKKKEHGDHANEPLHANGGLGRRESQGSVSSAGSLDLSEACRTSVPERDKAARHCSVQLPDGTSCVVAVQAGLSIKEVLAGLCERHSLNGAAVDLFLVGGDKPLVLHQDSSILESRDLRLEKRTLFRLDLVPINRSVGLKAKPTKPVTEVLRPVVAKYGLHLNELVARLSGEKEPLDLGAPISSLDGQRVILEERDPSRGKDKQKSAPGKQNVAVNSSSRNHSATGEERTLGKSNSIKIKGENGKNARDPRLSKREESIAKIGKKKYQKINLDEAEEFFELISKAQSNRADDQRGLLRKEDLVLPEFLRLPPGPLELALPPPAAAKGLGKRSFTSNGEEKAPRAQEPWGPVQDCHESPGTSPSSAESPPFSSPQTPTPHAQEAEAGGVQTMEGEHVADLTLTGEGDISSPNSTLLPPTPTPQDSAGPPRPGTSRFDPPPHL</sequence>
<keyword evidence="4" id="KW-0734">Signal transduction inhibitor</keyword>
<keyword evidence="3" id="KW-0963">Cytoplasm</keyword>
<dbReference type="PRINTS" id="PR01301">
    <property type="entry name" value="RGSPROTEIN"/>
</dbReference>
<evidence type="ECO:0000256" key="6">
    <source>
        <dbReference type="SAM" id="MobiDB-lite"/>
    </source>
</evidence>
<dbReference type="InterPro" id="IPR003116">
    <property type="entry name" value="RBD_dom"/>
</dbReference>
<dbReference type="InterPro" id="IPR046995">
    <property type="entry name" value="RGS10/12/14-like"/>
</dbReference>
<dbReference type="SUPFAM" id="SSF50729">
    <property type="entry name" value="PH domain-like"/>
    <property type="match status" value="1"/>
</dbReference>
<feature type="compositionally biased region" description="Basic and acidic residues" evidence="6">
    <location>
        <begin position="1081"/>
        <end position="1098"/>
    </location>
</feature>
<reference evidence="11" key="2">
    <citation type="submission" date="2025-08" db="UniProtKB">
        <authorList>
            <consortium name="Ensembl"/>
        </authorList>
    </citation>
    <scope>IDENTIFICATION</scope>
    <source>
        <strain evidence="11">breed Abyssinian</strain>
    </source>
</reference>
<dbReference type="InterPro" id="IPR001478">
    <property type="entry name" value="PDZ"/>
</dbReference>
<organism evidence="11 12">
    <name type="scientific">Felis catus</name>
    <name type="common">Cat</name>
    <name type="synonym">Felis silvestris catus</name>
    <dbReference type="NCBI Taxonomy" id="9685"/>
    <lineage>
        <taxon>Eukaryota</taxon>
        <taxon>Metazoa</taxon>
        <taxon>Chordata</taxon>
        <taxon>Craniata</taxon>
        <taxon>Vertebrata</taxon>
        <taxon>Euteleostomi</taxon>
        <taxon>Mammalia</taxon>
        <taxon>Eutheria</taxon>
        <taxon>Laurasiatheria</taxon>
        <taxon>Carnivora</taxon>
        <taxon>Feliformia</taxon>
        <taxon>Felidae</taxon>
        <taxon>Felinae</taxon>
        <taxon>Felis</taxon>
    </lineage>
</organism>
<reference evidence="11 12" key="1">
    <citation type="submission" date="2021-02" db="EMBL/GenBank/DDBJ databases">
        <title>Safari Cat Assemblies.</title>
        <authorList>
            <person name="Bredemeyer K.R."/>
            <person name="Murphy W.J."/>
        </authorList>
    </citation>
    <scope>NUCLEOTIDE SEQUENCE [LARGE SCALE GENOMIC DNA]</scope>
</reference>
<dbReference type="Pfam" id="PF02188">
    <property type="entry name" value="GoLoco"/>
    <property type="match status" value="1"/>
</dbReference>
<feature type="compositionally biased region" description="Low complexity" evidence="6">
    <location>
        <begin position="1203"/>
        <end position="1220"/>
    </location>
</feature>
<dbReference type="Ensembl" id="ENSFCTT00005057058.1">
    <property type="protein sequence ID" value="ENSFCTP00005041938.1"/>
    <property type="gene ID" value="ENSFCTG00005019623.1"/>
</dbReference>
<dbReference type="InterPro" id="IPR016137">
    <property type="entry name" value="RGS"/>
</dbReference>
<dbReference type="Gene3D" id="2.30.29.30">
    <property type="entry name" value="Pleckstrin-homology domain (PH domain)/Phosphotyrosine-binding domain (PTB)"/>
    <property type="match status" value="1"/>
</dbReference>
<dbReference type="PROSITE" id="PS50106">
    <property type="entry name" value="PDZ"/>
    <property type="match status" value="1"/>
</dbReference>
<comment type="subcellular location">
    <subcellularLocation>
        <location evidence="1">Cytoplasm</location>
    </subcellularLocation>
</comment>
<dbReference type="Gene3D" id="1.10.167.10">
    <property type="entry name" value="Regulator of G-protein Signalling 4, domain 2"/>
    <property type="match status" value="1"/>
</dbReference>
<feature type="compositionally biased region" description="Basic and acidic residues" evidence="6">
    <location>
        <begin position="1036"/>
        <end position="1047"/>
    </location>
</feature>
<dbReference type="Pfam" id="PF16611">
    <property type="entry name" value="RGS12_us2"/>
    <property type="match status" value="1"/>
</dbReference>
<dbReference type="PROSITE" id="PS50132">
    <property type="entry name" value="RGS"/>
    <property type="match status" value="1"/>
</dbReference>
<evidence type="ECO:0000256" key="5">
    <source>
        <dbReference type="ARBA" id="ARBA00022737"/>
    </source>
</evidence>
<dbReference type="InterPro" id="IPR011993">
    <property type="entry name" value="PH-like_dom_sf"/>
</dbReference>
<feature type="region of interest" description="Disordered" evidence="6">
    <location>
        <begin position="549"/>
        <end position="577"/>
    </location>
</feature>
<feature type="region of interest" description="Disordered" evidence="6">
    <location>
        <begin position="1036"/>
        <end position="1098"/>
    </location>
</feature>
<dbReference type="Pfam" id="PF16612">
    <property type="entry name" value="RGS12_usC"/>
    <property type="match status" value="1"/>
</dbReference>
<name>A0ABI7Z446_FELCA</name>
<evidence type="ECO:0000313" key="11">
    <source>
        <dbReference type="Ensembl" id="ENSFCTP00005041938.1"/>
    </source>
</evidence>
<evidence type="ECO:0000259" key="9">
    <source>
        <dbReference type="PROSITE" id="PS50132"/>
    </source>
</evidence>
<dbReference type="InterPro" id="IPR036305">
    <property type="entry name" value="RGS_sf"/>
</dbReference>
<dbReference type="SUPFAM" id="SSF54236">
    <property type="entry name" value="Ubiquitin-like"/>
    <property type="match status" value="2"/>
</dbReference>
<feature type="region of interest" description="Disordered" evidence="6">
    <location>
        <begin position="616"/>
        <end position="645"/>
    </location>
</feature>
<feature type="compositionally biased region" description="Pro residues" evidence="6">
    <location>
        <begin position="1153"/>
        <end position="1165"/>
    </location>
</feature>
<evidence type="ECO:0000256" key="3">
    <source>
        <dbReference type="ARBA" id="ARBA00022490"/>
    </source>
</evidence>
<dbReference type="Pfam" id="PF00595">
    <property type="entry name" value="PDZ"/>
    <property type="match status" value="1"/>
</dbReference>
<protein>
    <recommendedName>
        <fullName evidence="13">Regulator of G protein signaling 12</fullName>
    </recommendedName>
</protein>
<evidence type="ECO:0000259" key="10">
    <source>
        <dbReference type="PROSITE" id="PS50898"/>
    </source>
</evidence>
<evidence type="ECO:0000259" key="8">
    <source>
        <dbReference type="PROSITE" id="PS50106"/>
    </source>
</evidence>
<dbReference type="SMART" id="SM00455">
    <property type="entry name" value="RBD"/>
    <property type="match status" value="2"/>
</dbReference>
<feature type="compositionally biased region" description="Polar residues" evidence="6">
    <location>
        <begin position="551"/>
        <end position="566"/>
    </location>
</feature>
<evidence type="ECO:0000259" key="7">
    <source>
        <dbReference type="PROSITE" id="PS01179"/>
    </source>
</evidence>
<keyword evidence="12" id="KW-1185">Reference proteome</keyword>
<dbReference type="Gene3D" id="3.10.20.90">
    <property type="entry name" value="Phosphatidylinositol 3-kinase Catalytic Subunit, Chain A, domain 1"/>
    <property type="match status" value="2"/>
</dbReference>
<dbReference type="PROSITE" id="PS50877">
    <property type="entry name" value="GOLOCO"/>
    <property type="match status" value="1"/>
</dbReference>
<dbReference type="InterPro" id="IPR044926">
    <property type="entry name" value="RGS_subdomain_2"/>
</dbReference>
<feature type="domain" description="RBD" evidence="10">
    <location>
        <begin position="967"/>
        <end position="1037"/>
    </location>
</feature>
<feature type="compositionally biased region" description="Low complexity" evidence="6">
    <location>
        <begin position="512"/>
        <end position="523"/>
    </location>
</feature>
<dbReference type="PANTHER" id="PTHR45945">
    <property type="entry name" value="REGULATOR OF G-PROTEIN SIGNALING LOCO"/>
    <property type="match status" value="1"/>
</dbReference>
<dbReference type="Proteomes" id="UP000823872">
    <property type="component" value="Chromosome B1"/>
</dbReference>
<dbReference type="Gene3D" id="2.30.42.10">
    <property type="match status" value="1"/>
</dbReference>
<feature type="region of interest" description="Disordered" evidence="6">
    <location>
        <begin position="409"/>
        <end position="429"/>
    </location>
</feature>
<dbReference type="SMART" id="SM00462">
    <property type="entry name" value="PTB"/>
    <property type="match status" value="1"/>
</dbReference>
<dbReference type="GeneTree" id="ENSGT00940000159741"/>
<feature type="compositionally biased region" description="Polar residues" evidence="6">
    <location>
        <begin position="413"/>
        <end position="425"/>
    </location>
</feature>
<evidence type="ECO:0000256" key="1">
    <source>
        <dbReference type="ARBA" id="ARBA00004496"/>
    </source>
</evidence>
<dbReference type="SMART" id="SM00315">
    <property type="entry name" value="RGS"/>
    <property type="match status" value="1"/>
</dbReference>
<feature type="compositionally biased region" description="Polar residues" evidence="6">
    <location>
        <begin position="1055"/>
        <end position="1066"/>
    </location>
</feature>
<dbReference type="Pfam" id="PF16613">
    <property type="entry name" value="RGS12_us1"/>
    <property type="match status" value="1"/>
</dbReference>
<keyword evidence="5" id="KW-0677">Repeat</keyword>
<dbReference type="InterPro" id="IPR006020">
    <property type="entry name" value="PTB/PI_dom"/>
</dbReference>
<proteinExistence type="predicted"/>
<feature type="region of interest" description="Disordered" evidence="6">
    <location>
        <begin position="1153"/>
        <end position="1283"/>
    </location>
</feature>
<feature type="region of interest" description="Disordered" evidence="6">
    <location>
        <begin position="444"/>
        <end position="479"/>
    </location>
</feature>
<feature type="region of interest" description="Disordered" evidence="6">
    <location>
        <begin position="776"/>
        <end position="879"/>
    </location>
</feature>
<reference evidence="11" key="3">
    <citation type="submission" date="2025-09" db="UniProtKB">
        <authorList>
            <consortium name="Ensembl"/>
        </authorList>
    </citation>
    <scope>IDENTIFICATION</scope>
    <source>
        <strain evidence="11">breed Abyssinian</strain>
    </source>
</reference>
<feature type="domain" description="PID" evidence="7">
    <location>
        <begin position="228"/>
        <end position="340"/>
    </location>
</feature>
<feature type="domain" description="RBD" evidence="10">
    <location>
        <begin position="895"/>
        <end position="965"/>
    </location>
</feature>
<evidence type="ECO:0000313" key="12">
    <source>
        <dbReference type="Proteomes" id="UP000823872"/>
    </source>
</evidence>
<feature type="compositionally biased region" description="Gly residues" evidence="6">
    <location>
        <begin position="452"/>
        <end position="465"/>
    </location>
</feature>
<evidence type="ECO:0000256" key="4">
    <source>
        <dbReference type="ARBA" id="ARBA00022700"/>
    </source>
</evidence>